<accession>A0AAE1B351</accession>
<sequence length="69" mass="7574">MEIPQPRTILVDHWARDLHTGMADCYIPVEASGQTGDMARVVDSCLYYSGEVGTFTTDTNIKLFTGCSS</sequence>
<keyword evidence="2" id="KW-1185">Reference proteome</keyword>
<evidence type="ECO:0000313" key="1">
    <source>
        <dbReference type="EMBL" id="KAK3798663.1"/>
    </source>
</evidence>
<comment type="caution">
    <text evidence="1">The sequence shown here is derived from an EMBL/GenBank/DDBJ whole genome shotgun (WGS) entry which is preliminary data.</text>
</comment>
<proteinExistence type="predicted"/>
<reference evidence="1" key="1">
    <citation type="journal article" date="2023" name="G3 (Bethesda)">
        <title>A reference genome for the long-term kleptoplast-retaining sea slug Elysia crispata morphotype clarki.</title>
        <authorList>
            <person name="Eastman K.E."/>
            <person name="Pendleton A.L."/>
            <person name="Shaikh M.A."/>
            <person name="Suttiyut T."/>
            <person name="Ogas R."/>
            <person name="Tomko P."/>
            <person name="Gavelis G."/>
            <person name="Widhalm J.R."/>
            <person name="Wisecaver J.H."/>
        </authorList>
    </citation>
    <scope>NUCLEOTIDE SEQUENCE</scope>
    <source>
        <strain evidence="1">ECLA1</strain>
    </source>
</reference>
<protein>
    <submittedName>
        <fullName evidence="1">Uncharacterized protein</fullName>
    </submittedName>
</protein>
<name>A0AAE1B351_9GAST</name>
<dbReference type="Proteomes" id="UP001283361">
    <property type="component" value="Unassembled WGS sequence"/>
</dbReference>
<dbReference type="EMBL" id="JAWDGP010000645">
    <property type="protein sequence ID" value="KAK3798663.1"/>
    <property type="molecule type" value="Genomic_DNA"/>
</dbReference>
<evidence type="ECO:0000313" key="2">
    <source>
        <dbReference type="Proteomes" id="UP001283361"/>
    </source>
</evidence>
<gene>
    <name evidence="1" type="ORF">RRG08_058339</name>
</gene>
<dbReference type="AlphaFoldDB" id="A0AAE1B351"/>
<organism evidence="1 2">
    <name type="scientific">Elysia crispata</name>
    <name type="common">lettuce slug</name>
    <dbReference type="NCBI Taxonomy" id="231223"/>
    <lineage>
        <taxon>Eukaryota</taxon>
        <taxon>Metazoa</taxon>
        <taxon>Spiralia</taxon>
        <taxon>Lophotrochozoa</taxon>
        <taxon>Mollusca</taxon>
        <taxon>Gastropoda</taxon>
        <taxon>Heterobranchia</taxon>
        <taxon>Euthyneura</taxon>
        <taxon>Panpulmonata</taxon>
        <taxon>Sacoglossa</taxon>
        <taxon>Placobranchoidea</taxon>
        <taxon>Plakobranchidae</taxon>
        <taxon>Elysia</taxon>
    </lineage>
</organism>